<dbReference type="Gene3D" id="2.60.120.560">
    <property type="entry name" value="Exo-inulinase, domain 1"/>
    <property type="match status" value="1"/>
</dbReference>
<feature type="domain" description="3-keto-alpha-glucoside-1,2-lyase/3-keto-2-hydroxy-glucal hydratase" evidence="2">
    <location>
        <begin position="28"/>
        <end position="202"/>
    </location>
</feature>
<accession>A0A1I5NYC4</accession>
<name>A0A1I5NYC4_9BACT</name>
<dbReference type="EMBL" id="FOXH01000002">
    <property type="protein sequence ID" value="SFP26802.1"/>
    <property type="molecule type" value="Genomic_DNA"/>
</dbReference>
<dbReference type="STRING" id="1079859.SAMN04515674_102178"/>
<keyword evidence="4" id="KW-1185">Reference proteome</keyword>
<evidence type="ECO:0000256" key="1">
    <source>
        <dbReference type="SAM" id="SignalP"/>
    </source>
</evidence>
<dbReference type="RefSeq" id="WP_092013627.1">
    <property type="nucleotide sequence ID" value="NZ_FOXH01000002.1"/>
</dbReference>
<evidence type="ECO:0000313" key="3">
    <source>
        <dbReference type="EMBL" id="SFP26802.1"/>
    </source>
</evidence>
<gene>
    <name evidence="3" type="ORF">SAMN04515674_102178</name>
</gene>
<dbReference type="GO" id="GO:0016787">
    <property type="term" value="F:hydrolase activity"/>
    <property type="evidence" value="ECO:0007669"/>
    <property type="project" value="InterPro"/>
</dbReference>
<dbReference type="AlphaFoldDB" id="A0A1I5NYC4"/>
<protein>
    <recommendedName>
        <fullName evidence="2">3-keto-alpha-glucoside-1,2-lyase/3-keto-2-hydroxy-glucal hydratase domain-containing protein</fullName>
    </recommendedName>
</protein>
<proteinExistence type="predicted"/>
<keyword evidence="1" id="KW-0732">Signal</keyword>
<feature type="chain" id="PRO_5011745292" description="3-keto-alpha-glucoside-1,2-lyase/3-keto-2-hydroxy-glucal hydratase domain-containing protein" evidence="1">
    <location>
        <begin position="22"/>
        <end position="205"/>
    </location>
</feature>
<reference evidence="3 4" key="1">
    <citation type="submission" date="2016-10" db="EMBL/GenBank/DDBJ databases">
        <authorList>
            <person name="de Groot N.N."/>
        </authorList>
    </citation>
    <scope>NUCLEOTIDE SEQUENCE [LARGE SCALE GENOMIC DNA]</scope>
    <source>
        <strain evidence="4">E92,LMG 26720,CCM 7988</strain>
    </source>
</reference>
<dbReference type="OrthoDB" id="9784457at2"/>
<dbReference type="InterPro" id="IPR010496">
    <property type="entry name" value="AL/BT2_dom"/>
</dbReference>
<feature type="signal peptide" evidence="1">
    <location>
        <begin position="1"/>
        <end position="21"/>
    </location>
</feature>
<dbReference type="Pfam" id="PF06439">
    <property type="entry name" value="3keto-disac_hyd"/>
    <property type="match status" value="1"/>
</dbReference>
<dbReference type="Proteomes" id="UP000199306">
    <property type="component" value="Unassembled WGS sequence"/>
</dbReference>
<evidence type="ECO:0000259" key="2">
    <source>
        <dbReference type="Pfam" id="PF06439"/>
    </source>
</evidence>
<sequence>MRKIFQIALLAIVCISFSAQAQSGKKSKWQKLFNQKDLSGWKVYGTEKWYVENGELICESGPDKEYGYLGTEKKYKDFELTLDFKQEADGNSGVFFHSSFEGTKVAGWQAEVAPPGHWTGGIYESYGRGWLIKPTDDKDKALKMGEWNTMKVKVKDNTVTTWINGQEMITLTDDKIGSIDGSIALQIHSGGGIKVRWKNIKVMQL</sequence>
<organism evidence="3 4">
    <name type="scientific">Pseudarcicella hirudinis</name>
    <dbReference type="NCBI Taxonomy" id="1079859"/>
    <lineage>
        <taxon>Bacteria</taxon>
        <taxon>Pseudomonadati</taxon>
        <taxon>Bacteroidota</taxon>
        <taxon>Cytophagia</taxon>
        <taxon>Cytophagales</taxon>
        <taxon>Flectobacillaceae</taxon>
        <taxon>Pseudarcicella</taxon>
    </lineage>
</organism>
<evidence type="ECO:0000313" key="4">
    <source>
        <dbReference type="Proteomes" id="UP000199306"/>
    </source>
</evidence>